<dbReference type="OrthoDB" id="7981249at2"/>
<keyword evidence="4" id="KW-0808">Transferase</keyword>
<keyword evidence="3" id="KW-0472">Membrane</keyword>
<keyword evidence="3" id="KW-1133">Transmembrane helix</keyword>
<accession>A0A4Q7VMP7</accession>
<keyword evidence="2" id="KW-0812">Transmembrane</keyword>
<dbReference type="AlphaFoldDB" id="A0A4Q7VMP7"/>
<dbReference type="PANTHER" id="PTHR21461:SF69">
    <property type="entry name" value="GLYCOSYLTRANSFERASE FAMILY 92 PROTEIN"/>
    <property type="match status" value="1"/>
</dbReference>
<comment type="subcellular location">
    <subcellularLocation>
        <location evidence="1">Membrane</location>
        <topology evidence="1">Single-pass membrane protein</topology>
    </subcellularLocation>
</comment>
<dbReference type="Pfam" id="PF13704">
    <property type="entry name" value="Glyco_tranf_2_4"/>
    <property type="match status" value="1"/>
</dbReference>
<gene>
    <name evidence="4" type="ORF">EV670_1997</name>
</gene>
<evidence type="ECO:0000256" key="3">
    <source>
        <dbReference type="ARBA" id="ARBA00022989"/>
    </source>
</evidence>
<dbReference type="Proteomes" id="UP000293671">
    <property type="component" value="Unassembled WGS sequence"/>
</dbReference>
<dbReference type="GO" id="GO:0016020">
    <property type="term" value="C:membrane"/>
    <property type="evidence" value="ECO:0007669"/>
    <property type="project" value="UniProtKB-SubCell"/>
</dbReference>
<proteinExistence type="predicted"/>
<name>A0A4Q7VMP7_9BURK</name>
<protein>
    <submittedName>
        <fullName evidence="4">Glycosyl transferase family 2</fullName>
    </submittedName>
</protein>
<dbReference type="PANTHER" id="PTHR21461">
    <property type="entry name" value="GLYCOSYLTRANSFERASE FAMILY 92 PROTEIN"/>
    <property type="match status" value="1"/>
</dbReference>
<evidence type="ECO:0000256" key="2">
    <source>
        <dbReference type="ARBA" id="ARBA00022692"/>
    </source>
</evidence>
<organism evidence="4 5">
    <name type="scientific">Rivibacter subsaxonicus</name>
    <dbReference type="NCBI Taxonomy" id="457575"/>
    <lineage>
        <taxon>Bacteria</taxon>
        <taxon>Pseudomonadati</taxon>
        <taxon>Pseudomonadota</taxon>
        <taxon>Betaproteobacteria</taxon>
        <taxon>Burkholderiales</taxon>
        <taxon>Rivibacter</taxon>
    </lineage>
</organism>
<dbReference type="GO" id="GO:0005737">
    <property type="term" value="C:cytoplasm"/>
    <property type="evidence" value="ECO:0007669"/>
    <property type="project" value="TreeGrafter"/>
</dbReference>
<evidence type="ECO:0000313" key="5">
    <source>
        <dbReference type="Proteomes" id="UP000293671"/>
    </source>
</evidence>
<dbReference type="EMBL" id="SHKP01000006">
    <property type="protein sequence ID" value="RZT97606.1"/>
    <property type="molecule type" value="Genomic_DNA"/>
</dbReference>
<comment type="caution">
    <text evidence="4">The sequence shown here is derived from an EMBL/GenBank/DDBJ whole genome shotgun (WGS) entry which is preliminary data.</text>
</comment>
<dbReference type="Gene3D" id="3.90.550.10">
    <property type="entry name" value="Spore Coat Polysaccharide Biosynthesis Protein SpsA, Chain A"/>
    <property type="match status" value="1"/>
</dbReference>
<reference evidence="4 5" key="1">
    <citation type="submission" date="2019-02" db="EMBL/GenBank/DDBJ databases">
        <title>Genomic Encyclopedia of Type Strains, Phase IV (KMG-IV): sequencing the most valuable type-strain genomes for metagenomic binning, comparative biology and taxonomic classification.</title>
        <authorList>
            <person name="Goeker M."/>
        </authorList>
    </citation>
    <scope>NUCLEOTIDE SEQUENCE [LARGE SCALE GENOMIC DNA]</scope>
    <source>
        <strain evidence="4 5">DSM 19570</strain>
    </source>
</reference>
<dbReference type="RefSeq" id="WP_130431726.1">
    <property type="nucleotide sequence ID" value="NZ_SHKP01000006.1"/>
</dbReference>
<sequence>MQAVLSSLRAAFTPRSRSPLILAAIAKNEMAAVHEWTAWHRLQGFDRLAVVDNGSTDGTAEYLEALAQLGLCELLHIGKCDRFQVVAYERLLGLPGSKDAVLCFVDLDEFVVSEAPGRTAGTLLRKAFARRKVGAVGMHWRLFGSNGHVEAGAEPVTQRFMTHASDTQRSINMHIKTAVRASACSKFFVHNALLAEGYQYLNGALQEAQFVDHPHKKNPVRHATAFASPIGGALRVHHYVIKSRAEYEAKVARRSAESAIPLNWDAPGFFKAHDINDDRCELMLAHSDELQAAMAGLDRQLREGSHFHLQVRGAVDAVSPRGVVGWLADAAADDPATLSVKIYVNGHWQGQCVADLQRPDLVKAGVSRSGRAGFHFRFDAPLQAGDVVHVRACANPTALARDTHVIA</sequence>
<dbReference type="InterPro" id="IPR029044">
    <property type="entry name" value="Nucleotide-diphossugar_trans"/>
</dbReference>
<dbReference type="SUPFAM" id="SSF53448">
    <property type="entry name" value="Nucleotide-diphospho-sugar transferases"/>
    <property type="match status" value="1"/>
</dbReference>
<evidence type="ECO:0000256" key="1">
    <source>
        <dbReference type="ARBA" id="ARBA00004167"/>
    </source>
</evidence>
<evidence type="ECO:0000313" key="4">
    <source>
        <dbReference type="EMBL" id="RZT97606.1"/>
    </source>
</evidence>
<keyword evidence="5" id="KW-1185">Reference proteome</keyword>
<dbReference type="CDD" id="cd00761">
    <property type="entry name" value="Glyco_tranf_GTA_type"/>
    <property type="match status" value="1"/>
</dbReference>
<dbReference type="GO" id="GO:0016757">
    <property type="term" value="F:glycosyltransferase activity"/>
    <property type="evidence" value="ECO:0007669"/>
    <property type="project" value="TreeGrafter"/>
</dbReference>